<reference evidence="1 2" key="1">
    <citation type="submission" date="2020-03" db="EMBL/GenBank/DDBJ databases">
        <authorList>
            <consortium name="Genoscope - CEA"/>
            <person name="William W."/>
        </authorList>
    </citation>
    <scope>NUCLEOTIDE SEQUENCE [LARGE SCALE GENOMIC DNA]</scope>
    <source>
        <strain evidence="2">DSM 16959</strain>
    </source>
</reference>
<dbReference type="EMBL" id="LR778301">
    <property type="protein sequence ID" value="CAB1368260.1"/>
    <property type="molecule type" value="Genomic_DNA"/>
</dbReference>
<evidence type="ECO:0000313" key="1">
    <source>
        <dbReference type="EMBL" id="CAB1368260.1"/>
    </source>
</evidence>
<dbReference type="AlphaFoldDB" id="A0A6S6XTY6"/>
<name>A0A6S6XTY6_9PROT</name>
<gene>
    <name evidence="1" type="ORF">DENOEST_1095</name>
</gene>
<organism evidence="1 2">
    <name type="scientific">Denitratisoma oestradiolicum</name>
    <dbReference type="NCBI Taxonomy" id="311182"/>
    <lineage>
        <taxon>Bacteria</taxon>
        <taxon>Pseudomonadati</taxon>
        <taxon>Pseudomonadota</taxon>
        <taxon>Betaproteobacteria</taxon>
        <taxon>Nitrosomonadales</taxon>
        <taxon>Sterolibacteriaceae</taxon>
        <taxon>Denitratisoma</taxon>
    </lineage>
</organism>
<dbReference type="OrthoDB" id="7057085at2"/>
<evidence type="ECO:0000313" key="2">
    <source>
        <dbReference type="Proteomes" id="UP000515733"/>
    </source>
</evidence>
<keyword evidence="2" id="KW-1185">Reference proteome</keyword>
<sequence>MKNALLLTVLLALLVLMFQALYPATPTGSAGHAVSPPWQIEKLPDGHTRVFGLVPGVSTLAEAREHLGPDLNIAVIATPDETGTLEAFHDSFSTGFVTGKLILTMEADEASIAAMKQRSPKSDYMESSTRKYRLAAADMEAAQGLPIRAIGFIPSTHLDAATVEQRFGRPTERLKSGEDSEHLLYPDQGLDIAINAKGRELLQYVAPKAFAPLRELLIRNQ</sequence>
<dbReference type="RefSeq" id="WP_145771905.1">
    <property type="nucleotide sequence ID" value="NZ_LR778301.1"/>
</dbReference>
<proteinExistence type="predicted"/>
<protein>
    <submittedName>
        <fullName evidence="1">Uncharacterized protein</fullName>
    </submittedName>
</protein>
<dbReference type="Proteomes" id="UP000515733">
    <property type="component" value="Chromosome"/>
</dbReference>
<dbReference type="KEGG" id="doe:DENOEST_1095"/>
<accession>A0A6S6XTY6</accession>